<keyword evidence="3" id="KW-0812">Transmembrane</keyword>
<evidence type="ECO:0000256" key="6">
    <source>
        <dbReference type="SAM" id="SignalP"/>
    </source>
</evidence>
<reference evidence="7" key="2">
    <citation type="journal article" date="2022" name="Microbiol. Resour. Announc.">
        <title>Metagenome Sequencing to Explore Phylogenomics of Terrestrial Cyanobacteria.</title>
        <authorList>
            <person name="Ward R.D."/>
            <person name="Stajich J.E."/>
            <person name="Johansen J.R."/>
            <person name="Huntemann M."/>
            <person name="Clum A."/>
            <person name="Foster B."/>
            <person name="Foster B."/>
            <person name="Roux S."/>
            <person name="Palaniappan K."/>
            <person name="Varghese N."/>
            <person name="Mukherjee S."/>
            <person name="Reddy T.B.K."/>
            <person name="Daum C."/>
            <person name="Copeland A."/>
            <person name="Chen I.A."/>
            <person name="Ivanova N.N."/>
            <person name="Kyrpides N.C."/>
            <person name="Shapiro N."/>
            <person name="Eloe-Fadrosh E.A."/>
            <person name="Pietrasiak N."/>
        </authorList>
    </citation>
    <scope>NUCLEOTIDE SEQUENCE</scope>
    <source>
        <strain evidence="7">CPER-KK1</strain>
    </source>
</reference>
<reference evidence="7" key="1">
    <citation type="submission" date="2021-05" db="EMBL/GenBank/DDBJ databases">
        <authorList>
            <person name="Pietrasiak N."/>
            <person name="Ward R."/>
            <person name="Stajich J.E."/>
            <person name="Kurbessoian T."/>
        </authorList>
    </citation>
    <scope>NUCLEOTIDE SEQUENCE</scope>
    <source>
        <strain evidence="7">CPER-KK1</strain>
    </source>
</reference>
<dbReference type="Gene3D" id="2.60.450.10">
    <property type="entry name" value="Lipopolysaccharide (LPS) transport protein A like domain"/>
    <property type="match status" value="2"/>
</dbReference>
<accession>A0A951PIL8</accession>
<evidence type="ECO:0000256" key="5">
    <source>
        <dbReference type="ARBA" id="ARBA00023136"/>
    </source>
</evidence>
<dbReference type="AlphaFoldDB" id="A0A951PIL8"/>
<sequence length="379" mass="42127">MFFRSKRFLAFTFCLVTCASLSACEGKSRTEQKIKQDTAATEIEGSLVFKNVTLDQADEKGRPLWKVKAKQATYTKDKKLGRIDNPSGDLYQDGKVVLQVSADTGEIREDGQLVFLKGQITATDTRNGAVFKGDELEWRPKEDLLVVRNNLKGIHPQLQATAKVGRYFTRKQQVELLGQVAAIAKDPDLQMKTEQLLWQIQAQKVISDKRTQMERYKAKIVTDRVEADKSEVNLKTKVAILKQNIQLTSIDPPLLMSSNSAIWNLKTETVLSDQPIRIVHQKENVILTANQGQIDLARKVANLTGGVQGVGSRNQAKLYANQLRWDIPTQNVQATGNVIYEQVNPPFNTSGPVAVGKLQDQSVVVTGATGNRVVTEIIP</sequence>
<dbReference type="NCBIfam" id="TIGR04409">
    <property type="entry name" value="LptC_YrbK"/>
    <property type="match status" value="1"/>
</dbReference>
<name>A0A951PIL8_9CYAN</name>
<feature type="signal peptide" evidence="6">
    <location>
        <begin position="1"/>
        <end position="23"/>
    </location>
</feature>
<keyword evidence="2" id="KW-0997">Cell inner membrane</keyword>
<gene>
    <name evidence="7" type="primary">lptC</name>
    <name evidence="7" type="ORF">KME25_07995</name>
</gene>
<organism evidence="7 8">
    <name type="scientific">Symplocastrum torsivum CPER-KK1</name>
    <dbReference type="NCBI Taxonomy" id="450513"/>
    <lineage>
        <taxon>Bacteria</taxon>
        <taxon>Bacillati</taxon>
        <taxon>Cyanobacteriota</taxon>
        <taxon>Cyanophyceae</taxon>
        <taxon>Oscillatoriophycideae</taxon>
        <taxon>Oscillatoriales</taxon>
        <taxon>Microcoleaceae</taxon>
        <taxon>Symplocastrum</taxon>
    </lineage>
</organism>
<keyword evidence="1" id="KW-1003">Cell membrane</keyword>
<dbReference type="InterPro" id="IPR026265">
    <property type="entry name" value="LptC"/>
</dbReference>
<keyword evidence="5" id="KW-0472">Membrane</keyword>
<dbReference type="GO" id="GO:0017089">
    <property type="term" value="F:glycolipid transfer activity"/>
    <property type="evidence" value="ECO:0007669"/>
    <property type="project" value="TreeGrafter"/>
</dbReference>
<proteinExistence type="predicted"/>
<feature type="chain" id="PRO_5036693595" evidence="6">
    <location>
        <begin position="24"/>
        <end position="379"/>
    </location>
</feature>
<comment type="caution">
    <text evidence="7">The sequence shown here is derived from an EMBL/GenBank/DDBJ whole genome shotgun (WGS) entry which is preliminary data.</text>
</comment>
<keyword evidence="6" id="KW-0732">Signal</keyword>
<dbReference type="PANTHER" id="PTHR37481">
    <property type="entry name" value="LIPOPOLYSACCHARIDE EXPORT SYSTEM PROTEIN LPTC"/>
    <property type="match status" value="1"/>
</dbReference>
<dbReference type="GO" id="GO:0030288">
    <property type="term" value="C:outer membrane-bounded periplasmic space"/>
    <property type="evidence" value="ECO:0007669"/>
    <property type="project" value="TreeGrafter"/>
</dbReference>
<evidence type="ECO:0000313" key="7">
    <source>
        <dbReference type="EMBL" id="MBW4544368.1"/>
    </source>
</evidence>
<evidence type="ECO:0000256" key="1">
    <source>
        <dbReference type="ARBA" id="ARBA00022475"/>
    </source>
</evidence>
<dbReference type="PANTHER" id="PTHR37481:SF1">
    <property type="entry name" value="LIPOPOLYSACCHARIDE EXPORT SYSTEM PROTEIN LPTC"/>
    <property type="match status" value="1"/>
</dbReference>
<evidence type="ECO:0000256" key="4">
    <source>
        <dbReference type="ARBA" id="ARBA00022989"/>
    </source>
</evidence>
<dbReference type="Proteomes" id="UP000753908">
    <property type="component" value="Unassembled WGS sequence"/>
</dbReference>
<keyword evidence="4" id="KW-1133">Transmembrane helix</keyword>
<dbReference type="GO" id="GO:0015221">
    <property type="term" value="F:lipopolysaccharide transmembrane transporter activity"/>
    <property type="evidence" value="ECO:0007669"/>
    <property type="project" value="InterPro"/>
</dbReference>
<evidence type="ECO:0000313" key="8">
    <source>
        <dbReference type="Proteomes" id="UP000753908"/>
    </source>
</evidence>
<dbReference type="InterPro" id="IPR052363">
    <property type="entry name" value="LPS_export_LptC"/>
</dbReference>
<dbReference type="GO" id="GO:0005886">
    <property type="term" value="C:plasma membrane"/>
    <property type="evidence" value="ECO:0007669"/>
    <property type="project" value="InterPro"/>
</dbReference>
<dbReference type="PROSITE" id="PS51257">
    <property type="entry name" value="PROKAR_LIPOPROTEIN"/>
    <property type="match status" value="1"/>
</dbReference>
<evidence type="ECO:0000256" key="2">
    <source>
        <dbReference type="ARBA" id="ARBA00022519"/>
    </source>
</evidence>
<dbReference type="EMBL" id="JAHHIF010000008">
    <property type="protein sequence ID" value="MBW4544368.1"/>
    <property type="molecule type" value="Genomic_DNA"/>
</dbReference>
<dbReference type="Pfam" id="PF06835">
    <property type="entry name" value="LptC"/>
    <property type="match status" value="2"/>
</dbReference>
<evidence type="ECO:0000256" key="3">
    <source>
        <dbReference type="ARBA" id="ARBA00022692"/>
    </source>
</evidence>
<protein>
    <submittedName>
        <fullName evidence="7">LPS export ABC transporter periplasmic protein LptC</fullName>
    </submittedName>
</protein>
<dbReference type="InterPro" id="IPR010664">
    <property type="entry name" value="LipoPS_assembly_LptC-rel"/>
</dbReference>